<dbReference type="RefSeq" id="WP_013236993.1">
    <property type="nucleotide sequence ID" value="NZ_RFAQ01000001.1"/>
</dbReference>
<dbReference type="GO" id="GO:0004175">
    <property type="term" value="F:endopeptidase activity"/>
    <property type="evidence" value="ECO:0007669"/>
    <property type="project" value="TreeGrafter"/>
</dbReference>
<dbReference type="InterPro" id="IPR029045">
    <property type="entry name" value="ClpP/crotonase-like_dom_sf"/>
</dbReference>
<dbReference type="GO" id="GO:0006508">
    <property type="term" value="P:proteolysis"/>
    <property type="evidence" value="ECO:0007669"/>
    <property type="project" value="UniProtKB-KW"/>
</dbReference>
<evidence type="ECO:0000313" key="9">
    <source>
        <dbReference type="Proteomes" id="UP000277999"/>
    </source>
</evidence>
<dbReference type="PANTHER" id="PTHR32060">
    <property type="entry name" value="TAIL-SPECIFIC PROTEASE"/>
    <property type="match status" value="1"/>
</dbReference>
<evidence type="ECO:0000256" key="5">
    <source>
        <dbReference type="RuleBase" id="RU004404"/>
    </source>
</evidence>
<comment type="caution">
    <text evidence="8">The sequence shown here is derived from an EMBL/GenBank/DDBJ whole genome shotgun (WGS) entry which is preliminary data.</text>
</comment>
<dbReference type="InterPro" id="IPR004447">
    <property type="entry name" value="Peptidase_S41A"/>
</dbReference>
<dbReference type="GO" id="GO:0007165">
    <property type="term" value="P:signal transduction"/>
    <property type="evidence" value="ECO:0007669"/>
    <property type="project" value="TreeGrafter"/>
</dbReference>
<dbReference type="InterPro" id="IPR055210">
    <property type="entry name" value="CtpA/B_N"/>
</dbReference>
<name>A0A3M0T2I8_9CLOT</name>
<dbReference type="GO" id="GO:0008236">
    <property type="term" value="F:serine-type peptidase activity"/>
    <property type="evidence" value="ECO:0007669"/>
    <property type="project" value="UniProtKB-KW"/>
</dbReference>
<keyword evidence="3 5" id="KW-0378">Hydrolase</keyword>
<keyword evidence="4 5" id="KW-0720">Serine protease</keyword>
<evidence type="ECO:0000256" key="6">
    <source>
        <dbReference type="SAM" id="Phobius"/>
    </source>
</evidence>
<keyword evidence="6" id="KW-0472">Membrane</keyword>
<evidence type="ECO:0000313" key="8">
    <source>
        <dbReference type="EMBL" id="RMD04840.1"/>
    </source>
</evidence>
<evidence type="ECO:0000256" key="4">
    <source>
        <dbReference type="ARBA" id="ARBA00022825"/>
    </source>
</evidence>
<evidence type="ECO:0000256" key="3">
    <source>
        <dbReference type="ARBA" id="ARBA00022801"/>
    </source>
</evidence>
<keyword evidence="2 5" id="KW-0645">Protease</keyword>
<dbReference type="InterPro" id="IPR001478">
    <property type="entry name" value="PDZ"/>
</dbReference>
<organism evidence="8 9">
    <name type="scientific">Clostridium autoethanogenum</name>
    <dbReference type="NCBI Taxonomy" id="84023"/>
    <lineage>
        <taxon>Bacteria</taxon>
        <taxon>Bacillati</taxon>
        <taxon>Bacillota</taxon>
        <taxon>Clostridia</taxon>
        <taxon>Eubacteriales</taxon>
        <taxon>Clostridiaceae</taxon>
        <taxon>Clostridium</taxon>
    </lineage>
</organism>
<sequence>MNSKRKWIGWTIAIVLITNILTMFGTTSFITSAQGNTVGNFGKLFEIRSQLYKYYDGPINDATLVEGAIKGMTSSLNDPYTVFMNKKEFQDFNVQTQGNYSGVGIQVAAKDSNIVVMDVFDNSPSKKAGIMKNDVIEKVNGTSVSGKDLDKAVSLMKGQENTEVTLTLYRESKGNFDVKVKRQKIDIATVKGEMLQDNVGYIQVSMFDENTAKNFKDQLNKLRSQGMKSLIIDLRDNPGGLLDQCVDMVSNFVPSGKVIVSTVDKYNNKKEYKSKGGDFTNLPLTVLTNGNSASASEIFSGAIRDYKIGTLVGEKTYGKGVVQTILDTGSGTALKVTISKYYTPNGENIHKKGIKPNIEVVYPEELKKAAYDRNKDPQFSKALEIAKSKIK</sequence>
<dbReference type="InterPro" id="IPR005151">
    <property type="entry name" value="Tail-specific_protease"/>
</dbReference>
<dbReference type="InterPro" id="IPR036034">
    <property type="entry name" value="PDZ_sf"/>
</dbReference>
<dbReference type="AlphaFoldDB" id="A0A3M0T2I8"/>
<comment type="similarity">
    <text evidence="1 5">Belongs to the peptidase S41A family.</text>
</comment>
<dbReference type="SUPFAM" id="SSF52096">
    <property type="entry name" value="ClpP/crotonase"/>
    <property type="match status" value="1"/>
</dbReference>
<evidence type="ECO:0000259" key="7">
    <source>
        <dbReference type="PROSITE" id="PS50106"/>
    </source>
</evidence>
<dbReference type="NCBIfam" id="TIGR00225">
    <property type="entry name" value="prc"/>
    <property type="match status" value="1"/>
</dbReference>
<keyword evidence="6" id="KW-1133">Transmembrane helix</keyword>
<dbReference type="PANTHER" id="PTHR32060:SF30">
    <property type="entry name" value="CARBOXY-TERMINAL PROCESSING PROTEASE CTPA"/>
    <property type="match status" value="1"/>
</dbReference>
<dbReference type="EMBL" id="RFAQ01000001">
    <property type="protein sequence ID" value="RMD04840.1"/>
    <property type="molecule type" value="Genomic_DNA"/>
</dbReference>
<gene>
    <name evidence="8" type="ORF">D9O40_00365</name>
</gene>
<dbReference type="GO" id="GO:0030288">
    <property type="term" value="C:outer membrane-bounded periplasmic space"/>
    <property type="evidence" value="ECO:0007669"/>
    <property type="project" value="TreeGrafter"/>
</dbReference>
<dbReference type="Pfam" id="PF22694">
    <property type="entry name" value="CtpB_N-like"/>
    <property type="match status" value="1"/>
</dbReference>
<dbReference type="SUPFAM" id="SSF50156">
    <property type="entry name" value="PDZ domain-like"/>
    <property type="match status" value="1"/>
</dbReference>
<dbReference type="Pfam" id="PF03572">
    <property type="entry name" value="Peptidase_S41"/>
    <property type="match status" value="1"/>
</dbReference>
<evidence type="ECO:0000256" key="1">
    <source>
        <dbReference type="ARBA" id="ARBA00009179"/>
    </source>
</evidence>
<dbReference type="Gene3D" id="3.90.226.10">
    <property type="entry name" value="2-enoyl-CoA Hydratase, Chain A, domain 1"/>
    <property type="match status" value="1"/>
</dbReference>
<dbReference type="CDD" id="cd06782">
    <property type="entry name" value="cpPDZ_CPP-like"/>
    <property type="match status" value="1"/>
</dbReference>
<dbReference type="Proteomes" id="UP000277999">
    <property type="component" value="Unassembled WGS sequence"/>
</dbReference>
<dbReference type="Pfam" id="PF13180">
    <property type="entry name" value="PDZ_2"/>
    <property type="match status" value="1"/>
</dbReference>
<dbReference type="PROSITE" id="PS50106">
    <property type="entry name" value="PDZ"/>
    <property type="match status" value="1"/>
</dbReference>
<dbReference type="Gene3D" id="3.30.750.44">
    <property type="match status" value="1"/>
</dbReference>
<dbReference type="Gene3D" id="2.30.42.10">
    <property type="match status" value="1"/>
</dbReference>
<dbReference type="FunFam" id="2.30.42.10:FF:000063">
    <property type="entry name" value="Peptidase, S41 family"/>
    <property type="match status" value="1"/>
</dbReference>
<dbReference type="CDD" id="cd07560">
    <property type="entry name" value="Peptidase_S41_CPP"/>
    <property type="match status" value="1"/>
</dbReference>
<accession>A0A3M0T2I8</accession>
<keyword evidence="6" id="KW-0812">Transmembrane</keyword>
<dbReference type="SMART" id="SM00228">
    <property type="entry name" value="PDZ"/>
    <property type="match status" value="1"/>
</dbReference>
<evidence type="ECO:0000256" key="2">
    <source>
        <dbReference type="ARBA" id="ARBA00022670"/>
    </source>
</evidence>
<protein>
    <submittedName>
        <fullName evidence="8">S41 family peptidase</fullName>
    </submittedName>
</protein>
<feature type="domain" description="PDZ" evidence="7">
    <location>
        <begin position="93"/>
        <end position="157"/>
    </location>
</feature>
<feature type="transmembrane region" description="Helical" evidence="6">
    <location>
        <begin position="7"/>
        <end position="30"/>
    </location>
</feature>
<proteinExistence type="inferred from homology"/>
<reference evidence="8 9" key="1">
    <citation type="submission" date="2018-10" db="EMBL/GenBank/DDBJ databases">
        <title>Genome-centric metagenomics revealed C2 chemical producing, CO utilizing Clostridium with novel acetogenic gene cluster.</title>
        <authorList>
            <person name="Kang H."/>
            <person name="Park B."/>
            <person name="Choi I.G."/>
            <person name="Chang I.S."/>
        </authorList>
    </citation>
    <scope>NUCLEOTIDE SEQUENCE [LARGE SCALE GENOMIC DNA]</scope>
    <source>
        <strain evidence="8 9">H21-9</strain>
    </source>
</reference>
<dbReference type="SMART" id="SM00245">
    <property type="entry name" value="TSPc"/>
    <property type="match status" value="1"/>
</dbReference>